<dbReference type="EMBL" id="JANKHO010001204">
    <property type="protein sequence ID" value="KAJ3502982.1"/>
    <property type="molecule type" value="Genomic_DNA"/>
</dbReference>
<dbReference type="OrthoDB" id="2929525at2759"/>
<feature type="transmembrane region" description="Helical" evidence="1">
    <location>
        <begin position="12"/>
        <end position="34"/>
    </location>
</feature>
<accession>A0A9W8JUH9</accession>
<sequence>MICGGDSFRLKLLVSSLAFLETAHTALISAAIYYDTVTTWRLQPSTNNTYPLSIATIVENLIATMVQVFIGPCPSGAELDLFFLSALFSPAHLEVIWRAITRGPCVLRSCRPALHWCVHSRYIGIRDVAFDGGTGIFVVRISWLITAGLAVGGTADLLIAASMIYYLRKLSSPINLRSTGQIIGRLVGWSVRK</sequence>
<protein>
    <submittedName>
        <fullName evidence="2">Uncharacterized protein</fullName>
    </submittedName>
</protein>
<proteinExistence type="predicted"/>
<gene>
    <name evidence="2" type="ORF">NLJ89_g8639</name>
</gene>
<keyword evidence="1" id="KW-1133">Transmembrane helix</keyword>
<reference evidence="2" key="1">
    <citation type="submission" date="2022-07" db="EMBL/GenBank/DDBJ databases">
        <title>Genome Sequence of Agrocybe chaxingu.</title>
        <authorList>
            <person name="Buettner E."/>
        </authorList>
    </citation>
    <scope>NUCLEOTIDE SEQUENCE</scope>
    <source>
        <strain evidence="2">MP-N11</strain>
    </source>
</reference>
<evidence type="ECO:0000313" key="3">
    <source>
        <dbReference type="Proteomes" id="UP001148786"/>
    </source>
</evidence>
<keyword evidence="1" id="KW-0812">Transmembrane</keyword>
<comment type="caution">
    <text evidence="2">The sequence shown here is derived from an EMBL/GenBank/DDBJ whole genome shotgun (WGS) entry which is preliminary data.</text>
</comment>
<dbReference type="AlphaFoldDB" id="A0A9W8JUH9"/>
<organism evidence="2 3">
    <name type="scientific">Agrocybe chaxingu</name>
    <dbReference type="NCBI Taxonomy" id="84603"/>
    <lineage>
        <taxon>Eukaryota</taxon>
        <taxon>Fungi</taxon>
        <taxon>Dikarya</taxon>
        <taxon>Basidiomycota</taxon>
        <taxon>Agaricomycotina</taxon>
        <taxon>Agaricomycetes</taxon>
        <taxon>Agaricomycetidae</taxon>
        <taxon>Agaricales</taxon>
        <taxon>Agaricineae</taxon>
        <taxon>Strophariaceae</taxon>
        <taxon>Agrocybe</taxon>
    </lineage>
</organism>
<keyword evidence="1" id="KW-0472">Membrane</keyword>
<name>A0A9W8JUH9_9AGAR</name>
<feature type="transmembrane region" description="Helical" evidence="1">
    <location>
        <begin position="141"/>
        <end position="167"/>
    </location>
</feature>
<evidence type="ECO:0000256" key="1">
    <source>
        <dbReference type="SAM" id="Phobius"/>
    </source>
</evidence>
<evidence type="ECO:0000313" key="2">
    <source>
        <dbReference type="EMBL" id="KAJ3502982.1"/>
    </source>
</evidence>
<dbReference type="Proteomes" id="UP001148786">
    <property type="component" value="Unassembled WGS sequence"/>
</dbReference>
<keyword evidence="3" id="KW-1185">Reference proteome</keyword>